<proteinExistence type="predicted"/>
<keyword evidence="1" id="KW-0496">Mitochondrion</keyword>
<protein>
    <submittedName>
        <fullName evidence="1">Uncharacterized protein</fullName>
    </submittedName>
</protein>
<evidence type="ECO:0000313" key="1">
    <source>
        <dbReference type="EMBL" id="KUM48326.1"/>
    </source>
</evidence>
<comment type="caution">
    <text evidence="1">The sequence shown here is derived from an EMBL/GenBank/DDBJ whole genome shotgun (WGS) entry which is preliminary data.</text>
</comment>
<accession>A0A101LZP5</accession>
<dbReference type="EMBL" id="LKAM01000006">
    <property type="protein sequence ID" value="KUM48326.1"/>
    <property type="molecule type" value="Genomic_DNA"/>
</dbReference>
<dbReference type="AlphaFoldDB" id="A0A101LZP5"/>
<name>A0A101LZP5_PICGL</name>
<sequence>MRFFSAPREERALGLRLNRGKARGALLSWRGWDVSSGSKGQGPFDMV</sequence>
<geneLocation type="mitochondrion" evidence="1"/>
<gene>
    <name evidence="1" type="ORF">ABT39_MTgene5326</name>
</gene>
<organism evidence="1">
    <name type="scientific">Picea glauca</name>
    <name type="common">White spruce</name>
    <name type="synonym">Pinus glauca</name>
    <dbReference type="NCBI Taxonomy" id="3330"/>
    <lineage>
        <taxon>Eukaryota</taxon>
        <taxon>Viridiplantae</taxon>
        <taxon>Streptophyta</taxon>
        <taxon>Embryophyta</taxon>
        <taxon>Tracheophyta</taxon>
        <taxon>Spermatophyta</taxon>
        <taxon>Pinopsida</taxon>
        <taxon>Pinidae</taxon>
        <taxon>Conifers I</taxon>
        <taxon>Pinales</taxon>
        <taxon>Pinaceae</taxon>
        <taxon>Picea</taxon>
    </lineage>
</organism>
<reference evidence="1" key="1">
    <citation type="journal article" date="2015" name="Genome Biol. Evol.">
        <title>Organellar Genomes of White Spruce (Picea glauca): Assembly and Annotation.</title>
        <authorList>
            <person name="Jackman S.D."/>
            <person name="Warren R.L."/>
            <person name="Gibb E.A."/>
            <person name="Vandervalk B.P."/>
            <person name="Mohamadi H."/>
            <person name="Chu J."/>
            <person name="Raymond A."/>
            <person name="Pleasance S."/>
            <person name="Coope R."/>
            <person name="Wildung M.R."/>
            <person name="Ritland C.E."/>
            <person name="Bousquet J."/>
            <person name="Jones S.J."/>
            <person name="Bohlmann J."/>
            <person name="Birol I."/>
        </authorList>
    </citation>
    <scope>NUCLEOTIDE SEQUENCE [LARGE SCALE GENOMIC DNA]</scope>
    <source>
        <tissue evidence="1">Flushing bud</tissue>
    </source>
</reference>